<evidence type="ECO:0000259" key="1">
    <source>
        <dbReference type="Pfam" id="PF07883"/>
    </source>
</evidence>
<reference evidence="2 3" key="1">
    <citation type="journal article" date="2016" name="Nat. Commun.">
        <title>Thousands of microbial genomes shed light on interconnected biogeochemical processes in an aquifer system.</title>
        <authorList>
            <person name="Anantharaman K."/>
            <person name="Brown C.T."/>
            <person name="Hug L.A."/>
            <person name="Sharon I."/>
            <person name="Castelle C.J."/>
            <person name="Probst A.J."/>
            <person name="Thomas B.C."/>
            <person name="Singh A."/>
            <person name="Wilkins M.J."/>
            <person name="Karaoz U."/>
            <person name="Brodie E.L."/>
            <person name="Williams K.H."/>
            <person name="Hubbard S.S."/>
            <person name="Banfield J.F."/>
        </authorList>
    </citation>
    <scope>NUCLEOTIDE SEQUENCE [LARGE SCALE GENOMIC DNA]</scope>
</reference>
<dbReference type="Pfam" id="PF07883">
    <property type="entry name" value="Cupin_2"/>
    <property type="match status" value="1"/>
</dbReference>
<evidence type="ECO:0000313" key="3">
    <source>
        <dbReference type="Proteomes" id="UP000177594"/>
    </source>
</evidence>
<organism evidence="2 3">
    <name type="scientific">Candidatus Yanofskybacteria bacterium RIFCSPHIGHO2_01_FULL_39_8b</name>
    <dbReference type="NCBI Taxonomy" id="1802659"/>
    <lineage>
        <taxon>Bacteria</taxon>
        <taxon>Candidatus Yanofskyibacteriota</taxon>
    </lineage>
</organism>
<accession>A0A1F8E818</accession>
<feature type="domain" description="Cupin type-2" evidence="1">
    <location>
        <begin position="63"/>
        <end position="122"/>
    </location>
</feature>
<dbReference type="Gene3D" id="2.60.120.10">
    <property type="entry name" value="Jelly Rolls"/>
    <property type="match status" value="1"/>
</dbReference>
<name>A0A1F8E818_9BACT</name>
<gene>
    <name evidence="2" type="ORF">A2817_00135</name>
</gene>
<dbReference type="InterPro" id="IPR013096">
    <property type="entry name" value="Cupin_2"/>
</dbReference>
<dbReference type="InterPro" id="IPR014710">
    <property type="entry name" value="RmlC-like_jellyroll"/>
</dbReference>
<proteinExistence type="predicted"/>
<dbReference type="InterPro" id="IPR011051">
    <property type="entry name" value="RmlC_Cupin_sf"/>
</dbReference>
<dbReference type="Proteomes" id="UP000177594">
    <property type="component" value="Unassembled WGS sequence"/>
</dbReference>
<dbReference type="SUPFAM" id="SSF51182">
    <property type="entry name" value="RmlC-like cupins"/>
    <property type="match status" value="1"/>
</dbReference>
<sequence length="244" mass="27500">MIRKAKLSFADKKSLALKSIETAPINVDLAKMVVNKPWGYEYLLTNTPLVEVWHLSLDYLKSTSTHCHPNKKTALIVLEGKAIFSTLKKSVKLSAFDAVMIDAGVFHSTKSISKKELKLLEVETPPMKHDLVRLKDKYGRANTGYETAEKMQLMNGSYIRFKSEEIHVVKNFCNNHLCLSFIRDDNDLGGLISDNAKLAIVLNGFIKSPRDKVLYRVGDVFNIKDIKKNGLNFKNVSLLSISKI</sequence>
<dbReference type="AlphaFoldDB" id="A0A1F8E818"/>
<comment type="caution">
    <text evidence="2">The sequence shown here is derived from an EMBL/GenBank/DDBJ whole genome shotgun (WGS) entry which is preliminary data.</text>
</comment>
<evidence type="ECO:0000313" key="2">
    <source>
        <dbReference type="EMBL" id="OGM97024.1"/>
    </source>
</evidence>
<protein>
    <recommendedName>
        <fullName evidence="1">Cupin type-2 domain-containing protein</fullName>
    </recommendedName>
</protein>
<dbReference type="EMBL" id="MGIZ01000062">
    <property type="protein sequence ID" value="OGM97024.1"/>
    <property type="molecule type" value="Genomic_DNA"/>
</dbReference>